<protein>
    <submittedName>
        <fullName evidence="1">Uncharacterized protein</fullName>
    </submittedName>
</protein>
<accession>A0A085ZPQ4</accession>
<dbReference type="eggNOG" id="ENOG503466R">
    <property type="taxonomic scope" value="Bacteria"/>
</dbReference>
<dbReference type="Proteomes" id="UP000028715">
    <property type="component" value="Unassembled WGS sequence"/>
</dbReference>
<name>A0A085ZPQ4_9FLAO</name>
<evidence type="ECO:0000313" key="2">
    <source>
        <dbReference type="Proteomes" id="UP000028715"/>
    </source>
</evidence>
<comment type="caution">
    <text evidence="1">The sequence shown here is derived from an EMBL/GenBank/DDBJ whole genome shotgun (WGS) entry which is preliminary data.</text>
</comment>
<reference evidence="1 2" key="1">
    <citation type="submission" date="2014-07" db="EMBL/GenBank/DDBJ databases">
        <title>Genome of Flavobacterium reichenbachii LMG 25512.</title>
        <authorList>
            <person name="Stropko S.J."/>
            <person name="Pipes S.E."/>
            <person name="Newman J.D."/>
        </authorList>
    </citation>
    <scope>NUCLEOTIDE SEQUENCE [LARGE SCALE GENOMIC DNA]</scope>
    <source>
        <strain evidence="1 2">LMG 25512</strain>
    </source>
</reference>
<gene>
    <name evidence="1" type="ORF">IW19_13255</name>
</gene>
<organism evidence="1 2">
    <name type="scientific">Flavobacterium reichenbachii</name>
    <dbReference type="NCBI Taxonomy" id="362418"/>
    <lineage>
        <taxon>Bacteria</taxon>
        <taxon>Pseudomonadati</taxon>
        <taxon>Bacteroidota</taxon>
        <taxon>Flavobacteriia</taxon>
        <taxon>Flavobacteriales</taxon>
        <taxon>Flavobacteriaceae</taxon>
        <taxon>Flavobacterium</taxon>
    </lineage>
</organism>
<sequence length="263" mass="31183">MILIKKIKFKINCSLLIILKEKNVLNNMNLQKILSGLILFFAFITNAQEKRLKELRDIYCQEQCDFYYKHLDYLSKLPKRPLAPDEKIAISDTLVPFFKIPLEERKKLFPFSKYDSVYVVTPKYYADKEPRNYLKPKFHDSKKLVIKEQMNKISDILFNYYLIKYDNVTIINYKKTLCGRIENTYPKIILLFVKNGKNKDYIAFPSQIFRRTSFSNKELEGLDLSAAKEKLILEMFGVNLEEPYGEMIERDEDGILNEVHKEN</sequence>
<keyword evidence="2" id="KW-1185">Reference proteome</keyword>
<evidence type="ECO:0000313" key="1">
    <source>
        <dbReference type="EMBL" id="KFF06418.1"/>
    </source>
</evidence>
<proteinExistence type="predicted"/>
<dbReference type="STRING" id="362418.IW19_13255"/>
<dbReference type="EMBL" id="JPRL01000001">
    <property type="protein sequence ID" value="KFF06418.1"/>
    <property type="molecule type" value="Genomic_DNA"/>
</dbReference>
<dbReference type="AlphaFoldDB" id="A0A085ZPQ4"/>